<gene>
    <name evidence="8" type="ORF">B0W44_14755</name>
</gene>
<dbReference type="STRING" id="1471761.B0W44_14755"/>
<feature type="binding site" evidence="7">
    <location>
        <position position="39"/>
    </location>
    <ligand>
        <name>Fe cation</name>
        <dbReference type="ChEBI" id="CHEBI:24875"/>
        <label>1</label>
    </ligand>
</feature>
<proteinExistence type="inferred from homology"/>
<keyword evidence="2 7" id="KW-0479">Metal-binding</keyword>
<evidence type="ECO:0000256" key="5">
    <source>
        <dbReference type="ARBA" id="ARBA00061401"/>
    </source>
</evidence>
<dbReference type="GO" id="GO:0046872">
    <property type="term" value="F:metal ion binding"/>
    <property type="evidence" value="ECO:0007669"/>
    <property type="project" value="UniProtKB-KW"/>
</dbReference>
<dbReference type="PANTHER" id="PTHR36303:SF1">
    <property type="entry name" value="2',3'-CYCLIC-NUCLEOTIDE 2'-PHOSPHODIESTERASE"/>
    <property type="match status" value="1"/>
</dbReference>
<comment type="similarity">
    <text evidence="5">Belongs to the YmdB-like family.</text>
</comment>
<evidence type="ECO:0000256" key="4">
    <source>
        <dbReference type="ARBA" id="ARBA00023004"/>
    </source>
</evidence>
<feature type="binding site" evidence="7">
    <location>
        <position position="8"/>
    </location>
    <ligand>
        <name>Fe cation</name>
        <dbReference type="ChEBI" id="CHEBI:24875"/>
        <label>1</label>
    </ligand>
</feature>
<evidence type="ECO:0000313" key="9">
    <source>
        <dbReference type="Proteomes" id="UP000188603"/>
    </source>
</evidence>
<dbReference type="Proteomes" id="UP000188603">
    <property type="component" value="Chromosome"/>
</dbReference>
<feature type="binding site" evidence="7">
    <location>
        <position position="40"/>
    </location>
    <ligand>
        <name>Fe cation</name>
        <dbReference type="ChEBI" id="CHEBI:24875"/>
        <label>1</label>
    </ligand>
</feature>
<comment type="cofactor">
    <cofactor evidence="1">
        <name>Fe(3+)</name>
        <dbReference type="ChEBI" id="CHEBI:29034"/>
    </cofactor>
</comment>
<dbReference type="PIRSF" id="PIRSF004789">
    <property type="entry name" value="DR1281"/>
    <property type="match status" value="1"/>
</dbReference>
<dbReference type="InterPro" id="IPR029052">
    <property type="entry name" value="Metallo-depent_PP-like"/>
</dbReference>
<evidence type="ECO:0000256" key="2">
    <source>
        <dbReference type="ARBA" id="ARBA00022723"/>
    </source>
</evidence>
<dbReference type="KEGG" id="ntr:B0W44_14755"/>
<feature type="binding site" evidence="7">
    <location>
        <position position="151"/>
    </location>
    <ligand>
        <name>Fe cation</name>
        <dbReference type="ChEBI" id="CHEBI:24875"/>
        <label>2</label>
    </ligand>
</feature>
<dbReference type="Gene3D" id="3.60.21.10">
    <property type="match status" value="1"/>
</dbReference>
<feature type="binding site" evidence="7">
    <location>
        <position position="176"/>
    </location>
    <ligand>
        <name>Fe cation</name>
        <dbReference type="ChEBI" id="CHEBI:24875"/>
        <label>2</label>
    </ligand>
</feature>
<dbReference type="RefSeq" id="WP_077720682.1">
    <property type="nucleotide sequence ID" value="NZ_CP019699.1"/>
</dbReference>
<keyword evidence="9" id="KW-1185">Reference proteome</keyword>
<feature type="binding site" evidence="7">
    <location>
        <position position="39"/>
    </location>
    <ligand>
        <name>Fe cation</name>
        <dbReference type="ChEBI" id="CHEBI:24875"/>
        <label>2</label>
    </ligand>
</feature>
<sequence>MRILFVGDVVGDPGMLAMHQMFSHLNQSLKPDITIVNGENAAPSGKGITRSIVQNFWKLGVDAITLGNHTWDQKEIFDFIDEESKLIRPANYPEGTPGAGYVFIKREKYTAAVCNLMGRSFLLPLDCPFRKADALVKELRTKTPIILLDFHGEASSEKQAMGWYLDGRVSAVVCTHTHVQTADERILPNGTAFITDVGMVGAYDGVIGIERDAIIRKYLTQLPVKFEVQEGRLQFNAVVIDIDPDSGEAKRIQRIRIDDDNPWMD</sequence>
<organism evidence="8 9">
    <name type="scientific">Novibacillus thermophilus</name>
    <dbReference type="NCBI Taxonomy" id="1471761"/>
    <lineage>
        <taxon>Bacteria</taxon>
        <taxon>Bacillati</taxon>
        <taxon>Bacillota</taxon>
        <taxon>Bacilli</taxon>
        <taxon>Bacillales</taxon>
        <taxon>Thermoactinomycetaceae</taxon>
        <taxon>Novibacillus</taxon>
    </lineage>
</organism>
<dbReference type="OrthoDB" id="9801109at2"/>
<dbReference type="SUPFAM" id="SSF56300">
    <property type="entry name" value="Metallo-dependent phosphatases"/>
    <property type="match status" value="1"/>
</dbReference>
<reference evidence="8 9" key="1">
    <citation type="journal article" date="2015" name="Int. J. Syst. Evol. Microbiol.">
        <title>Novibacillus thermophilus gen. nov., sp. nov., a Gram-staining-negative and moderately thermophilic member of the family Thermoactinomycetaceae.</title>
        <authorList>
            <person name="Yang G."/>
            <person name="Chen J."/>
            <person name="Zhou S."/>
        </authorList>
    </citation>
    <scope>NUCLEOTIDE SEQUENCE [LARGE SCALE GENOMIC DNA]</scope>
    <source>
        <strain evidence="8 9">SG-1</strain>
    </source>
</reference>
<name>A0A1U9K9W3_9BACL</name>
<dbReference type="GO" id="GO:0004113">
    <property type="term" value="F:2',3'-cyclic-nucleotide 3'-phosphodiesterase activity"/>
    <property type="evidence" value="ECO:0007669"/>
    <property type="project" value="TreeGrafter"/>
</dbReference>
<dbReference type="PANTHER" id="PTHR36303">
    <property type="entry name" value="2',3'-CYCLIC-NUCLEOTIDE 2'-PHOSPHODIESTERASE"/>
    <property type="match status" value="1"/>
</dbReference>
<evidence type="ECO:0000256" key="3">
    <source>
        <dbReference type="ARBA" id="ARBA00022801"/>
    </source>
</evidence>
<evidence type="ECO:0000256" key="6">
    <source>
        <dbReference type="PIRSR" id="PIRSR004789-50"/>
    </source>
</evidence>
<dbReference type="FunFam" id="3.60.21.10:FF:000016">
    <property type="entry name" value="Putative metallophosphoesterase"/>
    <property type="match status" value="1"/>
</dbReference>
<feature type="binding site" evidence="7">
    <location>
        <position position="68"/>
    </location>
    <ligand>
        <name>Fe cation</name>
        <dbReference type="ChEBI" id="CHEBI:24875"/>
        <label>2</label>
    </ligand>
</feature>
<protein>
    <submittedName>
        <fullName evidence="8">Metallophosphoesterase</fullName>
    </submittedName>
</protein>
<evidence type="ECO:0000256" key="1">
    <source>
        <dbReference type="ARBA" id="ARBA00001965"/>
    </source>
</evidence>
<accession>A0A1U9K9W3</accession>
<evidence type="ECO:0000256" key="7">
    <source>
        <dbReference type="PIRSR" id="PIRSR004789-51"/>
    </source>
</evidence>
<feature type="binding site" evidence="7">
    <location>
        <position position="178"/>
    </location>
    <ligand>
        <name>Fe cation</name>
        <dbReference type="ChEBI" id="CHEBI:24875"/>
        <label>1</label>
    </ligand>
</feature>
<evidence type="ECO:0000313" key="8">
    <source>
        <dbReference type="EMBL" id="AQS56818.1"/>
    </source>
</evidence>
<dbReference type="AlphaFoldDB" id="A0A1U9K9W3"/>
<keyword evidence="3" id="KW-0378">Hydrolase</keyword>
<keyword evidence="4" id="KW-0408">Iron</keyword>
<dbReference type="NCBIfam" id="TIGR00282">
    <property type="entry name" value="TIGR00282 family metallophosphoesterase"/>
    <property type="match status" value="1"/>
</dbReference>
<dbReference type="Pfam" id="PF13277">
    <property type="entry name" value="YmdB"/>
    <property type="match status" value="1"/>
</dbReference>
<dbReference type="EMBL" id="CP019699">
    <property type="protein sequence ID" value="AQS56818.1"/>
    <property type="molecule type" value="Genomic_DNA"/>
</dbReference>
<feature type="active site" description="Proton donor" evidence="6">
    <location>
        <position position="69"/>
    </location>
</feature>
<dbReference type="InterPro" id="IPR005235">
    <property type="entry name" value="YmdB-like"/>
</dbReference>
<dbReference type="CDD" id="cd07382">
    <property type="entry name" value="MPP_DR1281"/>
    <property type="match status" value="1"/>
</dbReference>